<keyword evidence="3" id="KW-1185">Reference proteome</keyword>
<dbReference type="EMBL" id="JABANO010019021">
    <property type="protein sequence ID" value="KAF4730864.1"/>
    <property type="molecule type" value="Genomic_DNA"/>
</dbReference>
<evidence type="ECO:0000256" key="1">
    <source>
        <dbReference type="SAM" id="MobiDB-lite"/>
    </source>
</evidence>
<dbReference type="AlphaFoldDB" id="A0A7J6SD18"/>
<sequence>SPLRTATAFRSSVMIFSSPTPSVSRRVSMRRPATPSSLRSTRSVPSPSPSRPITRPSAPDGLSWFLIAPVRPRIPLSLISSSASAPARSRLVLPAVPRGCASTTSSCVLKKSLAPRLPSPAGRTSLAA</sequence>
<dbReference type="Proteomes" id="UP000553632">
    <property type="component" value="Unassembled WGS sequence"/>
</dbReference>
<feature type="non-terminal residue" evidence="2">
    <location>
        <position position="1"/>
    </location>
</feature>
<organism evidence="2 3">
    <name type="scientific">Perkinsus olseni</name>
    <name type="common">Perkinsus atlanticus</name>
    <dbReference type="NCBI Taxonomy" id="32597"/>
    <lineage>
        <taxon>Eukaryota</taxon>
        <taxon>Sar</taxon>
        <taxon>Alveolata</taxon>
        <taxon>Perkinsozoa</taxon>
        <taxon>Perkinsea</taxon>
        <taxon>Perkinsida</taxon>
        <taxon>Perkinsidae</taxon>
        <taxon>Perkinsus</taxon>
    </lineage>
</organism>
<protein>
    <submittedName>
        <fullName evidence="2">Uncharacterized protein</fullName>
    </submittedName>
</protein>
<feature type="non-terminal residue" evidence="2">
    <location>
        <position position="128"/>
    </location>
</feature>
<name>A0A7J6SD18_PEROL</name>
<accession>A0A7J6SD18</accession>
<gene>
    <name evidence="2" type="ORF">FOZ63_016502</name>
</gene>
<evidence type="ECO:0000313" key="3">
    <source>
        <dbReference type="Proteomes" id="UP000553632"/>
    </source>
</evidence>
<comment type="caution">
    <text evidence="2">The sequence shown here is derived from an EMBL/GenBank/DDBJ whole genome shotgun (WGS) entry which is preliminary data.</text>
</comment>
<evidence type="ECO:0000313" key="2">
    <source>
        <dbReference type="EMBL" id="KAF4730864.1"/>
    </source>
</evidence>
<reference evidence="2 3" key="1">
    <citation type="submission" date="2020-04" db="EMBL/GenBank/DDBJ databases">
        <title>Perkinsus olseni comparative genomics.</title>
        <authorList>
            <person name="Bogema D.R."/>
        </authorList>
    </citation>
    <scope>NUCLEOTIDE SEQUENCE [LARGE SCALE GENOMIC DNA]</scope>
    <source>
        <strain evidence="2 3">ATCC PRA-207</strain>
    </source>
</reference>
<feature type="region of interest" description="Disordered" evidence="1">
    <location>
        <begin position="19"/>
        <end position="60"/>
    </location>
</feature>
<proteinExistence type="predicted"/>
<feature type="compositionally biased region" description="Low complexity" evidence="1">
    <location>
        <begin position="19"/>
        <end position="59"/>
    </location>
</feature>